<keyword evidence="1" id="KW-0472">Membrane</keyword>
<reference evidence="3" key="2">
    <citation type="submission" date="2015-09" db="EMBL/GenBank/DDBJ databases">
        <title>Cronobacter genome sequencing and assembly.</title>
        <authorList>
            <person name="Descombes P."/>
            <person name="Baert L."/>
            <person name="Ngom-Bru C."/>
            <person name="Barretto C."/>
        </authorList>
    </citation>
    <scope>NUCLEOTIDE SEQUENCE [LARGE SCALE GENOMIC DNA]</scope>
    <source>
        <strain evidence="3">NCTC 9529</strain>
    </source>
</reference>
<accession>A0AAC8VMN5</accession>
<organism evidence="2 3">
    <name type="scientific">Cronobacter universalis NCTC 9529</name>
    <dbReference type="NCBI Taxonomy" id="1074000"/>
    <lineage>
        <taxon>Bacteria</taxon>
        <taxon>Pseudomonadati</taxon>
        <taxon>Pseudomonadota</taxon>
        <taxon>Gammaproteobacteria</taxon>
        <taxon>Enterobacterales</taxon>
        <taxon>Enterobacteriaceae</taxon>
        <taxon>Cronobacter</taxon>
    </lineage>
</organism>
<dbReference type="AlphaFoldDB" id="A0AAC8VMN5"/>
<keyword evidence="1" id="KW-0812">Transmembrane</keyword>
<sequence length="94" mass="10711">MILFIIIDTRGETMLYRRLESGWAVILPGTLVAMLAWKELSWEAWRVIIVLALLATVGMLYHPRLRHYVLLPSCIAFTSGLMLIVSHLHLALNP</sequence>
<dbReference type="InterPro" id="IPR009885">
    <property type="entry name" value="DUF1435"/>
</dbReference>
<proteinExistence type="predicted"/>
<dbReference type="Pfam" id="PF07256">
    <property type="entry name" value="DUF1435"/>
    <property type="match status" value="1"/>
</dbReference>
<reference evidence="3" key="1">
    <citation type="submission" date="2015-07" db="EMBL/GenBank/DDBJ databases">
        <authorList>
            <person name="Moine D."/>
            <person name="Kassam M."/>
        </authorList>
    </citation>
    <scope>NUCLEOTIDE SEQUENCE [LARGE SCALE GENOMIC DNA]</scope>
    <source>
        <strain evidence="3">NCTC 9529</strain>
    </source>
</reference>
<dbReference type="EMBL" id="CP012257">
    <property type="protein sequence ID" value="ALB53680.1"/>
    <property type="molecule type" value="Genomic_DNA"/>
</dbReference>
<dbReference type="Proteomes" id="UP000061974">
    <property type="component" value="Chromosome"/>
</dbReference>
<dbReference type="RefSeq" id="WP_007705564.1">
    <property type="nucleotide sequence ID" value="NZ_AJKW01000013.1"/>
</dbReference>
<feature type="transmembrane region" description="Helical" evidence="1">
    <location>
        <begin position="44"/>
        <end position="61"/>
    </location>
</feature>
<keyword evidence="1" id="KW-1133">Transmembrane helix</keyword>
<protein>
    <recommendedName>
        <fullName evidence="4">DUF1435 domain-containing protein</fullName>
    </recommendedName>
</protein>
<feature type="transmembrane region" description="Helical" evidence="1">
    <location>
        <begin position="21"/>
        <end position="38"/>
    </location>
</feature>
<evidence type="ECO:0008006" key="4">
    <source>
        <dbReference type="Google" id="ProtNLM"/>
    </source>
</evidence>
<evidence type="ECO:0000313" key="3">
    <source>
        <dbReference type="Proteomes" id="UP000061974"/>
    </source>
</evidence>
<evidence type="ECO:0000313" key="2">
    <source>
        <dbReference type="EMBL" id="ALB53680.1"/>
    </source>
</evidence>
<name>A0AAC8VMN5_9ENTR</name>
<evidence type="ECO:0000256" key="1">
    <source>
        <dbReference type="SAM" id="Phobius"/>
    </source>
</evidence>
<feature type="transmembrane region" description="Helical" evidence="1">
    <location>
        <begin position="68"/>
        <end position="92"/>
    </location>
</feature>
<gene>
    <name evidence="2" type="ORF">AFK65_03000</name>
</gene>
<dbReference type="KEGG" id="cui:AFK65_03000"/>
<reference evidence="2 3" key="3">
    <citation type="journal article" date="2016" name="Genome Announc.">
        <title>Fully Closed Genome Sequences of Five Type Strains of the Genus Cronobacter and One Cronobacter sakazakii Strain.</title>
        <authorList>
            <person name="Moine D."/>
            <person name="Kassam M."/>
            <person name="Baert L."/>
            <person name="Tang Y."/>
            <person name="Barretto C."/>
            <person name="Ngom Bru C."/>
            <person name="Klijn A."/>
            <person name="Descombes P."/>
        </authorList>
    </citation>
    <scope>NUCLEOTIDE SEQUENCE [LARGE SCALE GENOMIC DNA]</scope>
    <source>
        <strain evidence="2 3">NCTC 9529</strain>
    </source>
</reference>